<dbReference type="OrthoDB" id="1927254at2759"/>
<dbReference type="GO" id="GO:0008270">
    <property type="term" value="F:zinc ion binding"/>
    <property type="evidence" value="ECO:0007669"/>
    <property type="project" value="UniProtKB-KW"/>
</dbReference>
<keyword evidence="7 8" id="KW-0539">Nucleus</keyword>
<dbReference type="Pfam" id="PF02701">
    <property type="entry name" value="Zn_ribbon_Dof"/>
    <property type="match status" value="1"/>
</dbReference>
<accession>A0A6D2I1X9</accession>
<feature type="compositionally biased region" description="Low complexity" evidence="10">
    <location>
        <begin position="109"/>
        <end position="122"/>
    </location>
</feature>
<dbReference type="GO" id="GO:0005634">
    <property type="term" value="C:nucleus"/>
    <property type="evidence" value="ECO:0007669"/>
    <property type="project" value="UniProtKB-SubCell"/>
</dbReference>
<dbReference type="GO" id="GO:0003677">
    <property type="term" value="F:DNA binding"/>
    <property type="evidence" value="ECO:0007669"/>
    <property type="project" value="UniProtKB-UniRule"/>
</dbReference>
<keyword evidence="2 8" id="KW-0863">Zinc-finger</keyword>
<dbReference type="InterPro" id="IPR003851">
    <property type="entry name" value="Znf_Dof"/>
</dbReference>
<keyword evidence="6 9" id="KW-0804">Transcription</keyword>
<evidence type="ECO:0000256" key="6">
    <source>
        <dbReference type="ARBA" id="ARBA00023163"/>
    </source>
</evidence>
<evidence type="ECO:0000256" key="2">
    <source>
        <dbReference type="ARBA" id="ARBA00022771"/>
    </source>
</evidence>
<dbReference type="Proteomes" id="UP000467841">
    <property type="component" value="Unassembled WGS sequence"/>
</dbReference>
<keyword evidence="5 8" id="KW-0238">DNA-binding</keyword>
<evidence type="ECO:0000256" key="10">
    <source>
        <dbReference type="SAM" id="MobiDB-lite"/>
    </source>
</evidence>
<protein>
    <recommendedName>
        <fullName evidence="9">Dof zinc finger protein</fullName>
    </recommendedName>
</protein>
<dbReference type="PROSITE" id="PS50884">
    <property type="entry name" value="ZF_DOF_2"/>
    <property type="match status" value="1"/>
</dbReference>
<dbReference type="PROSITE" id="PS01361">
    <property type="entry name" value="ZF_DOF_1"/>
    <property type="match status" value="1"/>
</dbReference>
<feature type="domain" description="Dof-type" evidence="11">
    <location>
        <begin position="51"/>
        <end position="105"/>
    </location>
</feature>
<dbReference type="GO" id="GO:0003700">
    <property type="term" value="F:DNA-binding transcription factor activity"/>
    <property type="evidence" value="ECO:0007669"/>
    <property type="project" value="UniProtKB-UniRule"/>
</dbReference>
<evidence type="ECO:0000313" key="14">
    <source>
        <dbReference type="Proteomes" id="UP000467841"/>
    </source>
</evidence>
<comment type="subcellular location">
    <subcellularLocation>
        <location evidence="8 9">Nucleus</location>
    </subcellularLocation>
</comment>
<dbReference type="InterPro" id="IPR045174">
    <property type="entry name" value="Dof"/>
</dbReference>
<keyword evidence="4 9" id="KW-0805">Transcription regulation</keyword>
<evidence type="ECO:0000256" key="5">
    <source>
        <dbReference type="ARBA" id="ARBA00023125"/>
    </source>
</evidence>
<proteinExistence type="predicted"/>
<feature type="region of interest" description="Disordered" evidence="10">
    <location>
        <begin position="96"/>
        <end position="141"/>
    </location>
</feature>
<evidence type="ECO:0000256" key="4">
    <source>
        <dbReference type="ARBA" id="ARBA00023015"/>
    </source>
</evidence>
<reference evidence="12 14" key="1">
    <citation type="submission" date="2020-01" db="EMBL/GenBank/DDBJ databases">
        <authorList>
            <person name="Mishra B."/>
        </authorList>
    </citation>
    <scope>NUCLEOTIDE SEQUENCE [LARGE SCALE GENOMIC DNA]</scope>
</reference>
<keyword evidence="14" id="KW-1185">Reference proteome</keyword>
<evidence type="ECO:0000256" key="1">
    <source>
        <dbReference type="ARBA" id="ARBA00022723"/>
    </source>
</evidence>
<dbReference type="AlphaFoldDB" id="A0A6D2I1X9"/>
<sequence>MQDIHDYSMTGGGGGGGGGGRFFGGGIGGGGGGDRRMRAHQNNILSHHQSLKCPRCSSLNTKFCYYNNYNLSQPRHFCKNCRRYWTKGGVLRNVPVGGGCRKAKRSKSKQPPSSSPSSADKPTTQDVEEKSSSSESSSLTASNSAAATVSATAAVAAAKVASSGFMGTDMPNLKLYGNGIEWSTLLGQGSSDGGVFTEIGGFTAASSIETTPFAFGGNSVNQQCIDDQLKAEDGDTVQQQFEDRTAQADPNMGFEPLDWGSGGGDQTLFDLTSNVDHAYWSQSQWTSSDQDQNGLYLP</sequence>
<organism evidence="12 14">
    <name type="scientific">Microthlaspi erraticum</name>
    <dbReference type="NCBI Taxonomy" id="1685480"/>
    <lineage>
        <taxon>Eukaryota</taxon>
        <taxon>Viridiplantae</taxon>
        <taxon>Streptophyta</taxon>
        <taxon>Embryophyta</taxon>
        <taxon>Tracheophyta</taxon>
        <taxon>Spermatophyta</taxon>
        <taxon>Magnoliopsida</taxon>
        <taxon>eudicotyledons</taxon>
        <taxon>Gunneridae</taxon>
        <taxon>Pentapetalae</taxon>
        <taxon>rosids</taxon>
        <taxon>malvids</taxon>
        <taxon>Brassicales</taxon>
        <taxon>Brassicaceae</taxon>
        <taxon>Coluteocarpeae</taxon>
        <taxon>Microthlaspi</taxon>
    </lineage>
</organism>
<evidence type="ECO:0000313" key="13">
    <source>
        <dbReference type="EMBL" id="CAA7030859.1"/>
    </source>
</evidence>
<keyword evidence="1 9" id="KW-0479">Metal-binding</keyword>
<gene>
    <name evidence="12" type="ORF">MERR_LOCUS10723</name>
    <name evidence="13" type="ORF">MERR_LOCUS18094</name>
</gene>
<evidence type="ECO:0000259" key="11">
    <source>
        <dbReference type="PROSITE" id="PS50884"/>
    </source>
</evidence>
<evidence type="ECO:0000256" key="7">
    <source>
        <dbReference type="ARBA" id="ARBA00023242"/>
    </source>
</evidence>
<evidence type="ECO:0000256" key="8">
    <source>
        <dbReference type="PROSITE-ProRule" id="PRU00071"/>
    </source>
</evidence>
<evidence type="ECO:0000256" key="9">
    <source>
        <dbReference type="RuleBase" id="RU369094"/>
    </source>
</evidence>
<dbReference type="EMBL" id="CACVBM020000777">
    <property type="protein sequence ID" value="CAA7023488.1"/>
    <property type="molecule type" value="Genomic_DNA"/>
</dbReference>
<evidence type="ECO:0000313" key="12">
    <source>
        <dbReference type="EMBL" id="CAA7023488.1"/>
    </source>
</evidence>
<dbReference type="EMBL" id="CACVBM020001098">
    <property type="protein sequence ID" value="CAA7030859.1"/>
    <property type="molecule type" value="Genomic_DNA"/>
</dbReference>
<dbReference type="PANTHER" id="PTHR31992">
    <property type="entry name" value="DOF ZINC FINGER PROTEIN DOF1.4-RELATED"/>
    <property type="match status" value="1"/>
</dbReference>
<keyword evidence="3 9" id="KW-0862">Zinc</keyword>
<dbReference type="PANTHER" id="PTHR31992:SF314">
    <property type="entry name" value="DOF ZINC FINGER PROTEIN DOF5.4"/>
    <property type="match status" value="1"/>
</dbReference>
<comment type="function">
    <text evidence="9">Transcription factor that binds specifically to a 5'-AA[AG]G-3' consensus core sequence.</text>
</comment>
<name>A0A6D2I1X9_9BRAS</name>
<evidence type="ECO:0000256" key="3">
    <source>
        <dbReference type="ARBA" id="ARBA00022833"/>
    </source>
</evidence>